<protein>
    <recommendedName>
        <fullName evidence="4">Glycosyltransferase 2-like domain-containing protein</fullName>
    </recommendedName>
</protein>
<dbReference type="SUPFAM" id="SSF53448">
    <property type="entry name" value="Nucleotide-diphospho-sugar transferases"/>
    <property type="match status" value="1"/>
</dbReference>
<evidence type="ECO:0000256" key="3">
    <source>
        <dbReference type="ARBA" id="ARBA00022679"/>
    </source>
</evidence>
<comment type="similarity">
    <text evidence="1">Belongs to the glycosyltransferase 2 family.</text>
</comment>
<dbReference type="PANTHER" id="PTHR43179:SF12">
    <property type="entry name" value="GALACTOFURANOSYLTRANSFERASE GLFT2"/>
    <property type="match status" value="1"/>
</dbReference>
<keyword evidence="2" id="KW-0328">Glycosyltransferase</keyword>
<accession>A0A9N8DVP0</accession>
<dbReference type="Proteomes" id="UP001153069">
    <property type="component" value="Unassembled WGS sequence"/>
</dbReference>
<dbReference type="Gene3D" id="3.90.550.10">
    <property type="entry name" value="Spore Coat Polysaccharide Biosynthesis Protein SpsA, Chain A"/>
    <property type="match status" value="1"/>
</dbReference>
<dbReference type="CDD" id="cd00761">
    <property type="entry name" value="Glyco_tranf_GTA_type"/>
    <property type="match status" value="1"/>
</dbReference>
<feature type="domain" description="Glycosyltransferase 2-like" evidence="4">
    <location>
        <begin position="484"/>
        <end position="601"/>
    </location>
</feature>
<reference evidence="5" key="1">
    <citation type="submission" date="2020-06" db="EMBL/GenBank/DDBJ databases">
        <authorList>
            <consortium name="Plant Systems Biology data submission"/>
        </authorList>
    </citation>
    <scope>NUCLEOTIDE SEQUENCE</scope>
    <source>
        <strain evidence="5">D6</strain>
    </source>
</reference>
<dbReference type="PANTHER" id="PTHR43179">
    <property type="entry name" value="RHAMNOSYLTRANSFERASE WBBL"/>
    <property type="match status" value="1"/>
</dbReference>
<comment type="caution">
    <text evidence="5">The sequence shown here is derived from an EMBL/GenBank/DDBJ whole genome shotgun (WGS) entry which is preliminary data.</text>
</comment>
<dbReference type="AlphaFoldDB" id="A0A9N8DVP0"/>
<dbReference type="OrthoDB" id="331544at2759"/>
<dbReference type="GO" id="GO:0016757">
    <property type="term" value="F:glycosyltransferase activity"/>
    <property type="evidence" value="ECO:0007669"/>
    <property type="project" value="UniProtKB-KW"/>
</dbReference>
<evidence type="ECO:0000259" key="4">
    <source>
        <dbReference type="Pfam" id="PF00535"/>
    </source>
</evidence>
<dbReference type="Pfam" id="PF00535">
    <property type="entry name" value="Glycos_transf_2"/>
    <property type="match status" value="1"/>
</dbReference>
<evidence type="ECO:0000313" key="5">
    <source>
        <dbReference type="EMBL" id="CAB9506824.1"/>
    </source>
</evidence>
<organism evidence="5 6">
    <name type="scientific">Seminavis robusta</name>
    <dbReference type="NCBI Taxonomy" id="568900"/>
    <lineage>
        <taxon>Eukaryota</taxon>
        <taxon>Sar</taxon>
        <taxon>Stramenopiles</taxon>
        <taxon>Ochrophyta</taxon>
        <taxon>Bacillariophyta</taxon>
        <taxon>Bacillariophyceae</taxon>
        <taxon>Bacillariophycidae</taxon>
        <taxon>Naviculales</taxon>
        <taxon>Naviculaceae</taxon>
        <taxon>Seminavis</taxon>
    </lineage>
</organism>
<evidence type="ECO:0000313" key="6">
    <source>
        <dbReference type="Proteomes" id="UP001153069"/>
    </source>
</evidence>
<keyword evidence="3" id="KW-0808">Transferase</keyword>
<dbReference type="InterPro" id="IPR029044">
    <property type="entry name" value="Nucleotide-diphossugar_trans"/>
</dbReference>
<keyword evidence="6" id="KW-1185">Reference proteome</keyword>
<evidence type="ECO:0000256" key="1">
    <source>
        <dbReference type="ARBA" id="ARBA00006739"/>
    </source>
</evidence>
<sequence>MSESLQGNKQRVCIVNVGLYRSGTTYLAEASKSLGLKPYRTFPELTSDEQKKILQDPKKAVLDWFSNDGLNQIIHLATEYDLLCDGWVALLSFLPPSLINSLKAKAQDSGVSLELVASTRDVESTVKSELHHWVIHDLEKRAALNPTERTSLENLLRERAKMHYRSVQCLCQLGMLKLLPLEDGLEDEWPKVLSPVDKGFVEEDWASALRSTEKQNVSPPLPVEGILLTLRFGSDPEAVEKIASIERLLDQIEEDSLCQYLVVLAVDNDEANGDAAGDLIKHLKSRERKSRQLQKVHTITNPPRNSQEPFPICSIWNEMATVAWASGADWVELLGDDIGIDCPFHYRAFYRAFLDISERLMVPFGFGCPWWNDRTFPGFPSFPCVGKTHQKIFGGLIPKQRGSSFINQDLDPYLHRMYQKSTGAPCVKEAVLSNRSGGNISSNTNARYERICAKGSWQDFAVDDLEKIRQHLPIGVTECFLLDVVVPSYRVRLDYLESICSLRVPEFIQSLFIIIVDNRSALSGNTVRVRCNEKNVGASASRNRGLDESAAEFVLNLDDDLIPNPDLLEQYGRALQNLDDDVVGLIGLVRFPRSPTLPLRHAAVLMSYLTFMFEIAEQGGMYQPATPAWGVTANILFRRTRIRFDLAYAKTGGGEDVDFSLRVSEASGGGHLVPVPEACVVHPFWPGSVLALASHFFNWAIGDGALFSRFPRYRYWSFPNLPESLFLSLPLFLWLGPLRLFTVIPYLLVADFAVDFCNQTEFNHRCLLLDRGQTLVSKRSYVFYFAAHVLGNIYVVVLESGRLWGHICRNELLTTGLFRRFDWHCGRLQAAPSKFRQREAAKFGLFVSVLVYNLVASSKSSI</sequence>
<name>A0A9N8DVP0_9STRA</name>
<dbReference type="EMBL" id="CAICTM010000279">
    <property type="protein sequence ID" value="CAB9506824.1"/>
    <property type="molecule type" value="Genomic_DNA"/>
</dbReference>
<dbReference type="InterPro" id="IPR001173">
    <property type="entry name" value="Glyco_trans_2-like"/>
</dbReference>
<proteinExistence type="inferred from homology"/>
<gene>
    <name evidence="5" type="ORF">SEMRO_280_G107080.1</name>
</gene>
<evidence type="ECO:0000256" key="2">
    <source>
        <dbReference type="ARBA" id="ARBA00022676"/>
    </source>
</evidence>